<keyword evidence="1" id="KW-0378">Hydrolase</keyword>
<dbReference type="PANTHER" id="PTHR47791">
    <property type="entry name" value="MEIOTICALLY UP-REGULATED GENE 191 PROTEIN"/>
    <property type="match status" value="1"/>
</dbReference>
<dbReference type="STRING" id="100225.SAMN05421595_0389"/>
<dbReference type="GO" id="GO:0016798">
    <property type="term" value="F:hydrolase activity, acting on glycosyl bonds"/>
    <property type="evidence" value="ECO:0007669"/>
    <property type="project" value="UniProtKB-KW"/>
</dbReference>
<gene>
    <name evidence="1" type="ORF">AUCHE_08_01210</name>
</gene>
<comment type="caution">
    <text evidence="1">The sequence shown here is derived from an EMBL/GenBank/DDBJ whole genome shotgun (WGS) entry which is preliminary data.</text>
</comment>
<keyword evidence="2" id="KW-1185">Reference proteome</keyword>
<protein>
    <submittedName>
        <fullName evidence="1">Putative glycosidase</fullName>
    </submittedName>
</protein>
<dbReference type="InterPro" id="IPR008928">
    <property type="entry name" value="6-hairpin_glycosidase_sf"/>
</dbReference>
<dbReference type="GO" id="GO:0005975">
    <property type="term" value="P:carbohydrate metabolic process"/>
    <property type="evidence" value="ECO:0007669"/>
    <property type="project" value="InterPro"/>
</dbReference>
<dbReference type="SUPFAM" id="SSF48208">
    <property type="entry name" value="Six-hairpin glycosidases"/>
    <property type="match status" value="1"/>
</dbReference>
<evidence type="ECO:0000313" key="1">
    <source>
        <dbReference type="EMBL" id="GAB77878.1"/>
    </source>
</evidence>
<dbReference type="Proteomes" id="UP000008495">
    <property type="component" value="Unassembled WGS sequence"/>
</dbReference>
<dbReference type="Pfam" id="PF03663">
    <property type="entry name" value="Glyco_hydro_76"/>
    <property type="match status" value="1"/>
</dbReference>
<organism evidence="1 2">
    <name type="scientific">Austwickia chelonae NBRC 105200</name>
    <dbReference type="NCBI Taxonomy" id="1184607"/>
    <lineage>
        <taxon>Bacteria</taxon>
        <taxon>Bacillati</taxon>
        <taxon>Actinomycetota</taxon>
        <taxon>Actinomycetes</taxon>
        <taxon>Micrococcales</taxon>
        <taxon>Dermatophilaceae</taxon>
        <taxon>Austwickia</taxon>
    </lineage>
</organism>
<dbReference type="PANTHER" id="PTHR47791:SF3">
    <property type="entry name" value="MEIOTICALLY UP-REGULATED GENE 191 PROTEIN"/>
    <property type="match status" value="1"/>
</dbReference>
<dbReference type="InterPro" id="IPR005198">
    <property type="entry name" value="Glyco_hydro_76"/>
</dbReference>
<dbReference type="AlphaFoldDB" id="K6V6L8"/>
<accession>K6V6L8</accession>
<keyword evidence="1" id="KW-0326">Glycosidase</keyword>
<dbReference type="Gene3D" id="1.50.10.20">
    <property type="match status" value="1"/>
</dbReference>
<evidence type="ECO:0000313" key="2">
    <source>
        <dbReference type="Proteomes" id="UP000008495"/>
    </source>
</evidence>
<dbReference type="InterPro" id="IPR053169">
    <property type="entry name" value="MUG_Protein"/>
</dbReference>
<name>K6V6L8_9MICO</name>
<proteinExistence type="predicted"/>
<dbReference type="eggNOG" id="COG4833">
    <property type="taxonomic scope" value="Bacteria"/>
</dbReference>
<sequence>MEASAEGSVASVWAERADEAARSVVPMFGSRVWGVPGTHLGVVRRPRPPVGEWTWNYWWQAHYLDVLVDAGLRHGRAGDVAGARAYERLAGRLVDSIWLRNGGRFTNDFYDDMAWLWLAVGRLEAWRRESGWPSSWRSRRLVRVLSSRLVEGHTGDLGGGVFWTRRHDRKNVPASAPAAIGWARAGEVERARQVVEWIFATLFDERRGLALDTIWLDGRVDDTVYSYNQGVLLGALLAVGDERSSERAARVVEAVARHLCLPGSAVLRAFGDGDAGLFTGILVRYLAEAALSEALPGPVRARAAELVEGSAAAWWQGSVVVDGPRRARVFPVVPGSPILGVVSSPLEFSPQVQAWTILEAAASVAAGGGFSVDGPISGRWVR</sequence>
<dbReference type="EMBL" id="BAGZ01000008">
    <property type="protein sequence ID" value="GAB77878.1"/>
    <property type="molecule type" value="Genomic_DNA"/>
</dbReference>
<reference evidence="1 2" key="1">
    <citation type="submission" date="2012-08" db="EMBL/GenBank/DDBJ databases">
        <title>Whole genome shotgun sequence of Austwickia chelonae NBRC 105200.</title>
        <authorList>
            <person name="Yoshida I."/>
            <person name="Hosoyama A."/>
            <person name="Tsuchikane K."/>
            <person name="Katsumata H."/>
            <person name="Ando Y."/>
            <person name="Ohji S."/>
            <person name="Hamada M."/>
            <person name="Tamura T."/>
            <person name="Yamazoe A."/>
            <person name="Yamazaki S."/>
            <person name="Fujita N."/>
        </authorList>
    </citation>
    <scope>NUCLEOTIDE SEQUENCE [LARGE SCALE GENOMIC DNA]</scope>
    <source>
        <strain evidence="1 2">NBRC 105200</strain>
    </source>
</reference>